<evidence type="ECO:0000256" key="4">
    <source>
        <dbReference type="ARBA" id="ARBA00022723"/>
    </source>
</evidence>
<keyword evidence="5" id="KW-0460">Magnesium</keyword>
<sequence>MLKEKDYISSINENSLELKEILRNSIEDIKLKPLINDLAPGEGKLVRGLFTLIGGSFGRIDRKRILEISAAVELLHLATLVHDDIVDESKLRRGRITIHSKYGVKAGLFLGDYLFSQAYILFSKNCSSESIIKVSETIKFICTGEIDQFFSTYSFNSSIKDYLKRVNGKCASLFSLSLWIGAYEGKVSMDIVERLKKIGYLTGMAFQLIDDILDITSSEEILGKPCGNDIREGIYTLPVLYELNKENDLLKKYLEEGEYSQAVDLLRSSKGLDKTRELAEKYTIRSLNLIKQLPETEGREDLRKIVEKMLFRVY</sequence>
<keyword evidence="3 6" id="KW-0808">Transferase</keyword>
<comment type="similarity">
    <text evidence="2 6">Belongs to the FPP/GGPP synthase family.</text>
</comment>
<dbReference type="PROSITE" id="PS00723">
    <property type="entry name" value="POLYPRENYL_SYNTHASE_1"/>
    <property type="match status" value="1"/>
</dbReference>
<reference evidence="7 8" key="1">
    <citation type="submission" date="2023-04" db="EMBL/GenBank/DDBJ databases">
        <title>Clostridium tannerae sp. nov., isolated from the fecal material of an alpaca.</title>
        <authorList>
            <person name="Miller S."/>
            <person name="Hendry M."/>
            <person name="King J."/>
            <person name="Sankaranarayanan K."/>
            <person name="Lawson P.A."/>
        </authorList>
    </citation>
    <scope>NUCLEOTIDE SEQUENCE [LARGE SCALE GENOMIC DNA]</scope>
    <source>
        <strain evidence="7 8">A1-XYC3</strain>
    </source>
</reference>
<comment type="cofactor">
    <cofactor evidence="1">
        <name>Mg(2+)</name>
        <dbReference type="ChEBI" id="CHEBI:18420"/>
    </cofactor>
</comment>
<dbReference type="SFLD" id="SFLDS00005">
    <property type="entry name" value="Isoprenoid_Synthase_Type_I"/>
    <property type="match status" value="1"/>
</dbReference>
<evidence type="ECO:0000256" key="2">
    <source>
        <dbReference type="ARBA" id="ARBA00006706"/>
    </source>
</evidence>
<evidence type="ECO:0000256" key="6">
    <source>
        <dbReference type="RuleBase" id="RU004466"/>
    </source>
</evidence>
<dbReference type="SUPFAM" id="SSF48576">
    <property type="entry name" value="Terpenoid synthases"/>
    <property type="match status" value="1"/>
</dbReference>
<dbReference type="RefSeq" id="WP_318798919.1">
    <property type="nucleotide sequence ID" value="NZ_JARUJP010000024.1"/>
</dbReference>
<dbReference type="EMBL" id="JARUJP010000024">
    <property type="protein sequence ID" value="MDW8802610.1"/>
    <property type="molecule type" value="Genomic_DNA"/>
</dbReference>
<accession>A0ABU4JWS2</accession>
<gene>
    <name evidence="7" type="ORF">P8V03_15795</name>
</gene>
<keyword evidence="8" id="KW-1185">Reference proteome</keyword>
<keyword evidence="4" id="KW-0479">Metal-binding</keyword>
<dbReference type="Gene3D" id="1.10.600.10">
    <property type="entry name" value="Farnesyl Diphosphate Synthase"/>
    <property type="match status" value="1"/>
</dbReference>
<evidence type="ECO:0000313" key="8">
    <source>
        <dbReference type="Proteomes" id="UP001281656"/>
    </source>
</evidence>
<proteinExistence type="inferred from homology"/>
<dbReference type="InterPro" id="IPR000092">
    <property type="entry name" value="Polyprenyl_synt"/>
</dbReference>
<dbReference type="Proteomes" id="UP001281656">
    <property type="component" value="Unassembled WGS sequence"/>
</dbReference>
<dbReference type="PANTHER" id="PTHR12001">
    <property type="entry name" value="GERANYLGERANYL PYROPHOSPHATE SYNTHASE"/>
    <property type="match status" value="1"/>
</dbReference>
<dbReference type="Pfam" id="PF00348">
    <property type="entry name" value="polyprenyl_synt"/>
    <property type="match status" value="1"/>
</dbReference>
<comment type="caution">
    <text evidence="7">The sequence shown here is derived from an EMBL/GenBank/DDBJ whole genome shotgun (WGS) entry which is preliminary data.</text>
</comment>
<dbReference type="CDD" id="cd00685">
    <property type="entry name" value="Trans_IPPS_HT"/>
    <property type="match status" value="1"/>
</dbReference>
<name>A0ABU4JWS2_9CLOT</name>
<dbReference type="PANTHER" id="PTHR12001:SF69">
    <property type="entry name" value="ALL TRANS-POLYPRENYL-DIPHOSPHATE SYNTHASE PDSS1"/>
    <property type="match status" value="1"/>
</dbReference>
<protein>
    <submittedName>
        <fullName evidence="7">Polyprenyl synthetase family protein</fullName>
    </submittedName>
</protein>
<evidence type="ECO:0000313" key="7">
    <source>
        <dbReference type="EMBL" id="MDW8802610.1"/>
    </source>
</evidence>
<evidence type="ECO:0000256" key="5">
    <source>
        <dbReference type="ARBA" id="ARBA00022842"/>
    </source>
</evidence>
<dbReference type="InterPro" id="IPR033749">
    <property type="entry name" value="Polyprenyl_synt_CS"/>
</dbReference>
<organism evidence="7 8">
    <name type="scientific">Clostridium tanneri</name>
    <dbReference type="NCBI Taxonomy" id="3037988"/>
    <lineage>
        <taxon>Bacteria</taxon>
        <taxon>Bacillati</taxon>
        <taxon>Bacillota</taxon>
        <taxon>Clostridia</taxon>
        <taxon>Eubacteriales</taxon>
        <taxon>Clostridiaceae</taxon>
        <taxon>Clostridium</taxon>
    </lineage>
</organism>
<evidence type="ECO:0000256" key="1">
    <source>
        <dbReference type="ARBA" id="ARBA00001946"/>
    </source>
</evidence>
<dbReference type="InterPro" id="IPR008949">
    <property type="entry name" value="Isoprenoid_synthase_dom_sf"/>
</dbReference>
<evidence type="ECO:0000256" key="3">
    <source>
        <dbReference type="ARBA" id="ARBA00022679"/>
    </source>
</evidence>